<dbReference type="AlphaFoldDB" id="A0A258DCM6"/>
<name>A0A258DCM6_CAUVI</name>
<dbReference type="EMBL" id="NCDQ01000029">
    <property type="protein sequence ID" value="OYX05561.1"/>
    <property type="molecule type" value="Genomic_DNA"/>
</dbReference>
<proteinExistence type="predicted"/>
<evidence type="ECO:0000313" key="1">
    <source>
        <dbReference type="EMBL" id="OYX05561.1"/>
    </source>
</evidence>
<protein>
    <submittedName>
        <fullName evidence="1">Uncharacterized protein</fullName>
    </submittedName>
</protein>
<accession>A0A258DCM6</accession>
<dbReference type="Proteomes" id="UP000215616">
    <property type="component" value="Unassembled WGS sequence"/>
</dbReference>
<organism evidence="1 2">
    <name type="scientific">Caulobacter vibrioides</name>
    <name type="common">Caulobacter crescentus</name>
    <dbReference type="NCBI Taxonomy" id="155892"/>
    <lineage>
        <taxon>Bacteria</taxon>
        <taxon>Pseudomonadati</taxon>
        <taxon>Pseudomonadota</taxon>
        <taxon>Alphaproteobacteria</taxon>
        <taxon>Caulobacterales</taxon>
        <taxon>Caulobacteraceae</taxon>
        <taxon>Caulobacter</taxon>
    </lineage>
</organism>
<sequence>MTATTQALDDGIKHKVRRRARLALLLVVWRQMLRTEKLVLRKARWRLLKKTRKRVRRYVNRKTAKAA</sequence>
<comment type="caution">
    <text evidence="1">The sequence shown here is derived from an EMBL/GenBank/DDBJ whole genome shotgun (WGS) entry which is preliminary data.</text>
</comment>
<reference evidence="1 2" key="1">
    <citation type="submission" date="2017-03" db="EMBL/GenBank/DDBJ databases">
        <title>Lifting the veil on microbial sulfur biogeochemistry in mining wastewaters.</title>
        <authorList>
            <person name="Kantor R.S."/>
            <person name="Colenbrander Nelson T."/>
            <person name="Marshall S."/>
            <person name="Bennett D."/>
            <person name="Apte S."/>
            <person name="Camacho D."/>
            <person name="Thomas B.C."/>
            <person name="Warren L.A."/>
            <person name="Banfield J.F."/>
        </authorList>
    </citation>
    <scope>NUCLEOTIDE SEQUENCE [LARGE SCALE GENOMIC DNA]</scope>
    <source>
        <strain evidence="1">32-67-7</strain>
    </source>
</reference>
<evidence type="ECO:0000313" key="2">
    <source>
        <dbReference type="Proteomes" id="UP000215616"/>
    </source>
</evidence>
<gene>
    <name evidence="1" type="ORF">B7Z12_03140</name>
</gene>